<dbReference type="PANTHER" id="PTHR33689">
    <property type="entry name" value="FAS-BINDING FACTOR 1"/>
    <property type="match status" value="1"/>
</dbReference>
<dbReference type="AlphaFoldDB" id="A0A0M3HMT1"/>
<feature type="compositionally biased region" description="Polar residues" evidence="1">
    <location>
        <begin position="38"/>
        <end position="47"/>
    </location>
</feature>
<dbReference type="GO" id="GO:0060271">
    <property type="term" value="P:cilium assembly"/>
    <property type="evidence" value="ECO:0007669"/>
    <property type="project" value="InterPro"/>
</dbReference>
<evidence type="ECO:0000313" key="4">
    <source>
        <dbReference type="WBParaSite" id="ALUE_0000287401-mRNA-1"/>
    </source>
</evidence>
<accession>A0A0M3HMT1</accession>
<dbReference type="Pfam" id="PF21007">
    <property type="entry name" value="FBF1"/>
    <property type="match status" value="1"/>
</dbReference>
<dbReference type="GO" id="GO:0090162">
    <property type="term" value="P:establishment of epithelial cell polarity"/>
    <property type="evidence" value="ECO:0007669"/>
    <property type="project" value="InterPro"/>
</dbReference>
<dbReference type="InterPro" id="IPR033561">
    <property type="entry name" value="FBF1"/>
</dbReference>
<evidence type="ECO:0000256" key="1">
    <source>
        <dbReference type="SAM" id="MobiDB-lite"/>
    </source>
</evidence>
<feature type="region of interest" description="Disordered" evidence="1">
    <location>
        <begin position="1"/>
        <end position="58"/>
    </location>
</feature>
<proteinExistence type="predicted"/>
<dbReference type="GO" id="GO:0005814">
    <property type="term" value="C:centriole"/>
    <property type="evidence" value="ECO:0007669"/>
    <property type="project" value="TreeGrafter"/>
</dbReference>
<organism evidence="3 4">
    <name type="scientific">Ascaris lumbricoides</name>
    <name type="common">Giant roundworm</name>
    <dbReference type="NCBI Taxonomy" id="6252"/>
    <lineage>
        <taxon>Eukaryota</taxon>
        <taxon>Metazoa</taxon>
        <taxon>Ecdysozoa</taxon>
        <taxon>Nematoda</taxon>
        <taxon>Chromadorea</taxon>
        <taxon>Rhabditida</taxon>
        <taxon>Spirurina</taxon>
        <taxon>Ascaridomorpha</taxon>
        <taxon>Ascaridoidea</taxon>
        <taxon>Ascarididae</taxon>
        <taxon>Ascaris</taxon>
    </lineage>
</organism>
<name>A0A0M3HMT1_ASCLU</name>
<sequence>MPRSRTTPSLLDSGQAHTTPPELKQSVHSSDDLPFLLSSGTAPQVGTQPAPDHDIPLENEIDRLNREIDELKQRKKEDEEEIINEWKQKVSKKQREYEDAIDELQTNHRKAIDRLNDEFASACERLTQNLQRQIEAMGFVQQESRKHDVLLSEVQMLTERIKEIACEVKALNEKSAADRQAAAAIKEQQLLNREQRLEKEEEKVREERKVVDALNAKLQSIYERSEEEILKEKWQLRDERNRLNAEKSAFREDQKYILDVIERQKTETEAARKAFLNEQHDLLVRMFSEKAAFDEEKNAFIIQRDSDIARLKAEAQYLEEKMKQVDDAEKLMITSQQTYQSKYRKLAELEQTLIDECVELQQCRSEIEASLLGRVTSANEATWAAVQKPFDRNLPEVVADPFIDTKSNQRNEDVRTVLKIHADMLDRYASNINNETNTVNN</sequence>
<dbReference type="Proteomes" id="UP000036681">
    <property type="component" value="Unplaced"/>
</dbReference>
<dbReference type="PANTHER" id="PTHR33689:SF1">
    <property type="entry name" value="FAS-BINDING FACTOR 1"/>
    <property type="match status" value="1"/>
</dbReference>
<protein>
    <recommendedName>
        <fullName evidence="2">Fas-binding factor 1 C-terminal domain-containing protein</fullName>
    </recommendedName>
</protein>
<dbReference type="GO" id="GO:0097539">
    <property type="term" value="C:ciliary transition fiber"/>
    <property type="evidence" value="ECO:0007669"/>
    <property type="project" value="InterPro"/>
</dbReference>
<evidence type="ECO:0000313" key="3">
    <source>
        <dbReference type="Proteomes" id="UP000036681"/>
    </source>
</evidence>
<evidence type="ECO:0000259" key="2">
    <source>
        <dbReference type="Pfam" id="PF21007"/>
    </source>
</evidence>
<keyword evidence="3" id="KW-1185">Reference proteome</keyword>
<reference evidence="4" key="1">
    <citation type="submission" date="2017-02" db="UniProtKB">
        <authorList>
            <consortium name="WormBaseParasite"/>
        </authorList>
    </citation>
    <scope>IDENTIFICATION</scope>
</reference>
<dbReference type="WBParaSite" id="ALUE_0000287401-mRNA-1">
    <property type="protein sequence ID" value="ALUE_0000287401-mRNA-1"/>
    <property type="gene ID" value="ALUE_0000287401"/>
</dbReference>
<dbReference type="InterPro" id="IPR049390">
    <property type="entry name" value="FBF1_C"/>
</dbReference>
<feature type="domain" description="Fas-binding factor 1 C-terminal" evidence="2">
    <location>
        <begin position="65"/>
        <end position="368"/>
    </location>
</feature>
<feature type="compositionally biased region" description="Polar residues" evidence="1">
    <location>
        <begin position="1"/>
        <end position="18"/>
    </location>
</feature>
<dbReference type="GO" id="GO:0036064">
    <property type="term" value="C:ciliary basal body"/>
    <property type="evidence" value="ECO:0007669"/>
    <property type="project" value="TreeGrafter"/>
</dbReference>